<reference evidence="2 3" key="1">
    <citation type="submission" date="2013-06" db="EMBL/GenBank/DDBJ databases">
        <title>The Genome Sequence of Acinetobacter gyllenbergii CIP 110306.</title>
        <authorList>
            <consortium name="The Broad Institute Genome Sequencing Platform"/>
            <consortium name="The Broad Institute Genome Sequencing Center for Infectious Disease"/>
            <person name="Cerqueira G."/>
            <person name="Feldgarden M."/>
            <person name="Courvalin P."/>
            <person name="Perichon B."/>
            <person name="Grillot-Courvalin C."/>
            <person name="Clermont D."/>
            <person name="Rocha E."/>
            <person name="Yoon E.-J."/>
            <person name="Nemec A."/>
            <person name="Young S.K."/>
            <person name="Zeng Q."/>
            <person name="Gargeya S."/>
            <person name="Fitzgerald M."/>
            <person name="Abouelleil A."/>
            <person name="Alvarado L."/>
            <person name="Berlin A.M."/>
            <person name="Chapman S.B."/>
            <person name="Dewar J."/>
            <person name="Goldberg J."/>
            <person name="Griggs A."/>
            <person name="Gujja S."/>
            <person name="Hansen M."/>
            <person name="Howarth C."/>
            <person name="Imamovic A."/>
            <person name="Larimer J."/>
            <person name="McCowan C."/>
            <person name="Murphy C."/>
            <person name="Pearson M."/>
            <person name="Priest M."/>
            <person name="Roberts A."/>
            <person name="Saif S."/>
            <person name="Shea T."/>
            <person name="Sykes S."/>
            <person name="Wortman J."/>
            <person name="Nusbaum C."/>
            <person name="Birren B."/>
        </authorList>
    </citation>
    <scope>NUCLEOTIDE SEQUENCE [LARGE SCALE GENOMIC DNA]</scope>
    <source>
        <strain evidence="2 3">CIP 110306</strain>
    </source>
</reference>
<keyword evidence="1" id="KW-0732">Signal</keyword>
<dbReference type="RefSeq" id="WP_016660627.1">
    <property type="nucleotide sequence ID" value="NZ_ASQH01000016.1"/>
</dbReference>
<comment type="caution">
    <text evidence="2">The sequence shown here is derived from an EMBL/GenBank/DDBJ whole genome shotgun (WGS) entry which is preliminary data.</text>
</comment>
<evidence type="ECO:0000313" key="2">
    <source>
        <dbReference type="EMBL" id="EPF72084.1"/>
    </source>
</evidence>
<dbReference type="Proteomes" id="UP000014523">
    <property type="component" value="Unassembled WGS sequence"/>
</dbReference>
<feature type="chain" id="PRO_5032520874" evidence="1">
    <location>
        <begin position="21"/>
        <end position="272"/>
    </location>
</feature>
<feature type="signal peptide" evidence="1">
    <location>
        <begin position="1"/>
        <end position="20"/>
    </location>
</feature>
<protein>
    <submittedName>
        <fullName evidence="2">Uncharacterized protein</fullName>
    </submittedName>
</protein>
<dbReference type="AlphaFoldDB" id="A0A829HBA1"/>
<organism evidence="2 3">
    <name type="scientific">Acinetobacter gyllenbergii CIP 110306 = MTCC 11365</name>
    <dbReference type="NCBI Taxonomy" id="1217657"/>
    <lineage>
        <taxon>Bacteria</taxon>
        <taxon>Pseudomonadati</taxon>
        <taxon>Pseudomonadota</taxon>
        <taxon>Gammaproteobacteria</taxon>
        <taxon>Moraxellales</taxon>
        <taxon>Moraxellaceae</taxon>
        <taxon>Acinetobacter</taxon>
    </lineage>
</organism>
<evidence type="ECO:0000256" key="1">
    <source>
        <dbReference type="SAM" id="SignalP"/>
    </source>
</evidence>
<sequence>MMKYTWCLISLLAFSTGANAEFNLENNKNQPTYIKLGYRNVLNSSFIYPNSDKNANLKRNTVNIPYEDVLIVFQPLLKNDNKIKGMDYYFLNYECFVQFGGVKYKLPFVISDVAAVGASILFNDDNIVVFSVESYANPVSNNNSKKFKSDVYVLNKKNSGLYAPSFLSLNKKLKNLNDASMEFSKFISAKYDKNEKKYNIVYEINNASEDFSSTGKVVYEKAPIEYSFILIPDQKKPFLIKNFSEKKKGSNNVISNDDRGGMYSSFLKKDID</sequence>
<accession>A0A829HBA1</accession>
<proteinExistence type="predicted"/>
<gene>
    <name evidence="2" type="ORF">F957_03796</name>
</gene>
<name>A0A829HBA1_9GAMM</name>
<dbReference type="EMBL" id="ATGG01000050">
    <property type="protein sequence ID" value="EPF72084.1"/>
    <property type="molecule type" value="Genomic_DNA"/>
</dbReference>
<evidence type="ECO:0000313" key="3">
    <source>
        <dbReference type="Proteomes" id="UP000014523"/>
    </source>
</evidence>
<keyword evidence="3" id="KW-1185">Reference proteome</keyword>